<dbReference type="SUPFAM" id="SSF53335">
    <property type="entry name" value="S-adenosyl-L-methionine-dependent methyltransferases"/>
    <property type="match status" value="1"/>
</dbReference>
<dbReference type="Proteomes" id="UP000288178">
    <property type="component" value="Unassembled WGS sequence"/>
</dbReference>
<sequence>MPTPPPERSAAERQALLDRYLDLLARWNKVYNLTAVRDLAQMRTHHLADSESIVAPLERHAAGQPLKILDVGSGGGLPGVVLAIHHADWDVTCVDTVAKKAGFIRQVALELGLQNLRAEHARVEQLPSAQADVVTSRAFASLPDFCAWTHHHLAPTGVWLAMKGKQPADEIAALPSGVSVFHVEHLQVPGLDAERCAIWLRSDPPDKAVIASQST</sequence>
<evidence type="ECO:0000313" key="7">
    <source>
        <dbReference type="EMBL" id="RVT52790.1"/>
    </source>
</evidence>
<name>A0A437JYT4_9BURK</name>
<keyword evidence="5 6" id="KW-0949">S-adenosyl-L-methionine</keyword>
<comment type="caution">
    <text evidence="6">Lacks conserved residue(s) required for the propagation of feature annotation.</text>
</comment>
<dbReference type="HAMAP" id="MF_00074">
    <property type="entry name" value="16SrRNA_methyltr_G"/>
    <property type="match status" value="1"/>
</dbReference>
<dbReference type="Gene3D" id="3.40.50.150">
    <property type="entry name" value="Vaccinia Virus protein VP39"/>
    <property type="match status" value="1"/>
</dbReference>
<evidence type="ECO:0000256" key="2">
    <source>
        <dbReference type="ARBA" id="ARBA00022552"/>
    </source>
</evidence>
<dbReference type="PANTHER" id="PTHR31760:SF0">
    <property type="entry name" value="S-ADENOSYL-L-METHIONINE-DEPENDENT METHYLTRANSFERASES SUPERFAMILY PROTEIN"/>
    <property type="match status" value="1"/>
</dbReference>
<keyword evidence="8" id="KW-1185">Reference proteome</keyword>
<feature type="binding site" evidence="6">
    <location>
        <begin position="123"/>
        <end position="124"/>
    </location>
    <ligand>
        <name>S-adenosyl-L-methionine</name>
        <dbReference type="ChEBI" id="CHEBI:59789"/>
    </ligand>
</feature>
<keyword evidence="1 6" id="KW-0963">Cytoplasm</keyword>
<reference evidence="7 8" key="1">
    <citation type="submission" date="2019-01" db="EMBL/GenBank/DDBJ databases">
        <authorList>
            <person name="Chen W.-M."/>
        </authorList>
    </citation>
    <scope>NUCLEOTIDE SEQUENCE [LARGE SCALE GENOMIC DNA]</scope>
    <source>
        <strain evidence="7 8">ICH-3</strain>
    </source>
</reference>
<evidence type="ECO:0000256" key="3">
    <source>
        <dbReference type="ARBA" id="ARBA00022603"/>
    </source>
</evidence>
<feature type="binding site" evidence="6">
    <location>
        <position position="72"/>
    </location>
    <ligand>
        <name>S-adenosyl-L-methionine</name>
        <dbReference type="ChEBI" id="CHEBI:59789"/>
    </ligand>
</feature>
<dbReference type="CDD" id="cd02440">
    <property type="entry name" value="AdoMet_MTases"/>
    <property type="match status" value="1"/>
</dbReference>
<dbReference type="EMBL" id="SACT01000002">
    <property type="protein sequence ID" value="RVT52790.1"/>
    <property type="molecule type" value="Genomic_DNA"/>
</dbReference>
<dbReference type="NCBIfam" id="TIGR00138">
    <property type="entry name" value="rsmG_gidB"/>
    <property type="match status" value="1"/>
</dbReference>
<comment type="similarity">
    <text evidence="6">Belongs to the methyltransferase superfamily. RNA methyltransferase RsmG family.</text>
</comment>
<gene>
    <name evidence="6 7" type="primary">rsmG</name>
    <name evidence="7" type="ORF">ENE75_10290</name>
</gene>
<comment type="function">
    <text evidence="6">Specifically methylates the N7 position of guanine in position 527 of 16S rRNA.</text>
</comment>
<feature type="binding site" evidence="6">
    <location>
        <position position="77"/>
    </location>
    <ligand>
        <name>S-adenosyl-L-methionine</name>
        <dbReference type="ChEBI" id="CHEBI:59789"/>
    </ligand>
</feature>
<accession>A0A437JYT4</accession>
<evidence type="ECO:0000313" key="8">
    <source>
        <dbReference type="Proteomes" id="UP000288178"/>
    </source>
</evidence>
<keyword evidence="3 6" id="KW-0489">Methyltransferase</keyword>
<dbReference type="RefSeq" id="WP_128198162.1">
    <property type="nucleotide sequence ID" value="NZ_SACT01000002.1"/>
</dbReference>
<feature type="binding site" evidence="6">
    <location>
        <position position="137"/>
    </location>
    <ligand>
        <name>S-adenosyl-L-methionine</name>
        <dbReference type="ChEBI" id="CHEBI:59789"/>
    </ligand>
</feature>
<evidence type="ECO:0000256" key="6">
    <source>
        <dbReference type="HAMAP-Rule" id="MF_00074"/>
    </source>
</evidence>
<dbReference type="EC" id="2.1.1.170" evidence="6"/>
<comment type="subcellular location">
    <subcellularLocation>
        <location evidence="6">Cytoplasm</location>
    </subcellularLocation>
</comment>
<evidence type="ECO:0000256" key="1">
    <source>
        <dbReference type="ARBA" id="ARBA00022490"/>
    </source>
</evidence>
<dbReference type="GO" id="GO:0005829">
    <property type="term" value="C:cytosol"/>
    <property type="evidence" value="ECO:0007669"/>
    <property type="project" value="TreeGrafter"/>
</dbReference>
<dbReference type="Pfam" id="PF02527">
    <property type="entry name" value="GidB"/>
    <property type="match status" value="1"/>
</dbReference>
<proteinExistence type="inferred from homology"/>
<dbReference type="OrthoDB" id="9808773at2"/>
<comment type="catalytic activity">
    <reaction evidence="6">
        <text>guanosine(527) in 16S rRNA + S-adenosyl-L-methionine = N(7)-methylguanosine(527) in 16S rRNA + S-adenosyl-L-homocysteine</text>
        <dbReference type="Rhea" id="RHEA:42732"/>
        <dbReference type="Rhea" id="RHEA-COMP:10209"/>
        <dbReference type="Rhea" id="RHEA-COMP:10210"/>
        <dbReference type="ChEBI" id="CHEBI:57856"/>
        <dbReference type="ChEBI" id="CHEBI:59789"/>
        <dbReference type="ChEBI" id="CHEBI:74269"/>
        <dbReference type="ChEBI" id="CHEBI:74480"/>
        <dbReference type="EC" id="2.1.1.170"/>
    </reaction>
</comment>
<evidence type="ECO:0000256" key="5">
    <source>
        <dbReference type="ARBA" id="ARBA00022691"/>
    </source>
</evidence>
<dbReference type="AlphaFoldDB" id="A0A437JYT4"/>
<dbReference type="InterPro" id="IPR029063">
    <property type="entry name" value="SAM-dependent_MTases_sf"/>
</dbReference>
<dbReference type="GO" id="GO:0070043">
    <property type="term" value="F:rRNA (guanine-N7-)-methyltransferase activity"/>
    <property type="evidence" value="ECO:0007669"/>
    <property type="project" value="UniProtKB-UniRule"/>
</dbReference>
<comment type="caution">
    <text evidence="7">The sequence shown here is derived from an EMBL/GenBank/DDBJ whole genome shotgun (WGS) entry which is preliminary data.</text>
</comment>
<organism evidence="7 8">
    <name type="scientific">Rubrivivax albus</name>
    <dbReference type="NCBI Taxonomy" id="2499835"/>
    <lineage>
        <taxon>Bacteria</taxon>
        <taxon>Pseudomonadati</taxon>
        <taxon>Pseudomonadota</taxon>
        <taxon>Betaproteobacteria</taxon>
        <taxon>Burkholderiales</taxon>
        <taxon>Sphaerotilaceae</taxon>
        <taxon>Rubrivivax</taxon>
    </lineage>
</organism>
<dbReference type="InterPro" id="IPR003682">
    <property type="entry name" value="rRNA_ssu_MeTfrase_G"/>
</dbReference>
<keyword evidence="4 6" id="KW-0808">Transferase</keyword>
<protein>
    <recommendedName>
        <fullName evidence="6">Ribosomal RNA small subunit methyltransferase G</fullName>
        <ecNumber evidence="6">2.1.1.170</ecNumber>
    </recommendedName>
    <alternativeName>
        <fullName evidence="6">16S rRNA 7-methylguanosine methyltransferase</fullName>
        <shortName evidence="6">16S rRNA m7G methyltransferase</shortName>
    </alternativeName>
</protein>
<dbReference type="PIRSF" id="PIRSF003078">
    <property type="entry name" value="GidB"/>
    <property type="match status" value="1"/>
</dbReference>
<evidence type="ECO:0000256" key="4">
    <source>
        <dbReference type="ARBA" id="ARBA00022679"/>
    </source>
</evidence>
<dbReference type="PANTHER" id="PTHR31760">
    <property type="entry name" value="S-ADENOSYL-L-METHIONINE-DEPENDENT METHYLTRANSFERASES SUPERFAMILY PROTEIN"/>
    <property type="match status" value="1"/>
</dbReference>
<keyword evidence="2 6" id="KW-0698">rRNA processing</keyword>